<evidence type="ECO:0000256" key="1">
    <source>
        <dbReference type="SAM" id="MobiDB-lite"/>
    </source>
</evidence>
<dbReference type="EnsemblFungi" id="MAPG_03328T0">
    <property type="protein sequence ID" value="MAPG_03328T0"/>
    <property type="gene ID" value="MAPG_03328"/>
</dbReference>
<dbReference type="EMBL" id="ADBL01000797">
    <property type="status" value="NOT_ANNOTATED_CDS"/>
    <property type="molecule type" value="Genomic_DNA"/>
</dbReference>
<feature type="compositionally biased region" description="Polar residues" evidence="1">
    <location>
        <begin position="176"/>
        <end position="187"/>
    </location>
</feature>
<proteinExistence type="predicted"/>
<feature type="compositionally biased region" description="Basic residues" evidence="1">
    <location>
        <begin position="43"/>
        <end position="55"/>
    </location>
</feature>
<reference evidence="3" key="5">
    <citation type="submission" date="2015-06" db="UniProtKB">
        <authorList>
            <consortium name="EnsemblFungi"/>
        </authorList>
    </citation>
    <scope>IDENTIFICATION</scope>
    <source>
        <strain evidence="3">ATCC 64411</strain>
    </source>
</reference>
<evidence type="ECO:0000313" key="3">
    <source>
        <dbReference type="EnsemblFungi" id="MAPG_03328T0"/>
    </source>
</evidence>
<accession>A0A0C4DTQ6</accession>
<keyword evidence="4" id="KW-1185">Reference proteome</keyword>
<reference evidence="3" key="4">
    <citation type="journal article" date="2015" name="G3 (Bethesda)">
        <title>Genome sequences of three phytopathogenic species of the Magnaporthaceae family of fungi.</title>
        <authorList>
            <person name="Okagaki L.H."/>
            <person name="Nunes C.C."/>
            <person name="Sailsbery J."/>
            <person name="Clay B."/>
            <person name="Brown D."/>
            <person name="John T."/>
            <person name="Oh Y."/>
            <person name="Young N."/>
            <person name="Fitzgerald M."/>
            <person name="Haas B.J."/>
            <person name="Zeng Q."/>
            <person name="Young S."/>
            <person name="Adiconis X."/>
            <person name="Fan L."/>
            <person name="Levin J.Z."/>
            <person name="Mitchell T.K."/>
            <person name="Okubara P.A."/>
            <person name="Farman M.L."/>
            <person name="Kohn L.M."/>
            <person name="Birren B."/>
            <person name="Ma L.-J."/>
            <person name="Dean R.A."/>
        </authorList>
    </citation>
    <scope>NUCLEOTIDE SEQUENCE</scope>
    <source>
        <strain evidence="3">ATCC 64411 / 73-15</strain>
    </source>
</reference>
<protein>
    <submittedName>
        <fullName evidence="2 3">Uncharacterized protein</fullName>
    </submittedName>
</protein>
<feature type="region of interest" description="Disordered" evidence="1">
    <location>
        <begin position="43"/>
        <end position="118"/>
    </location>
</feature>
<feature type="region of interest" description="Disordered" evidence="1">
    <location>
        <begin position="140"/>
        <end position="209"/>
    </location>
</feature>
<reference evidence="2" key="1">
    <citation type="submission" date="2010-05" db="EMBL/GenBank/DDBJ databases">
        <title>The Genome Sequence of Magnaporthe poae strain ATCC 64411.</title>
        <authorList>
            <consortium name="The Broad Institute Genome Sequencing Platform"/>
            <consortium name="Broad Institute Genome Sequencing Center for Infectious Disease"/>
            <person name="Ma L.-J."/>
            <person name="Dead R."/>
            <person name="Young S."/>
            <person name="Zeng Q."/>
            <person name="Koehrsen M."/>
            <person name="Alvarado L."/>
            <person name="Berlin A."/>
            <person name="Chapman S.B."/>
            <person name="Chen Z."/>
            <person name="Freedman E."/>
            <person name="Gellesch M."/>
            <person name="Goldberg J."/>
            <person name="Griggs A."/>
            <person name="Gujja S."/>
            <person name="Heilman E.R."/>
            <person name="Heiman D."/>
            <person name="Hepburn T."/>
            <person name="Howarth C."/>
            <person name="Jen D."/>
            <person name="Larson L."/>
            <person name="Mehta T."/>
            <person name="Neiman D."/>
            <person name="Pearson M."/>
            <person name="Roberts A."/>
            <person name="Saif S."/>
            <person name="Shea T."/>
            <person name="Shenoy N."/>
            <person name="Sisk P."/>
            <person name="Stolte C."/>
            <person name="Sykes S."/>
            <person name="Walk T."/>
            <person name="White J."/>
            <person name="Yandava C."/>
            <person name="Haas B."/>
            <person name="Nusbaum C."/>
            <person name="Birren B."/>
        </authorList>
    </citation>
    <scope>NUCLEOTIDE SEQUENCE</scope>
    <source>
        <strain evidence="2">ATCC 64411</strain>
    </source>
</reference>
<reference evidence="4" key="2">
    <citation type="submission" date="2010-05" db="EMBL/GenBank/DDBJ databases">
        <title>The genome sequence of Magnaporthe poae strain ATCC 64411.</title>
        <authorList>
            <person name="Ma L.-J."/>
            <person name="Dead R."/>
            <person name="Young S."/>
            <person name="Zeng Q."/>
            <person name="Koehrsen M."/>
            <person name="Alvarado L."/>
            <person name="Berlin A."/>
            <person name="Chapman S.B."/>
            <person name="Chen Z."/>
            <person name="Freedman E."/>
            <person name="Gellesch M."/>
            <person name="Goldberg J."/>
            <person name="Griggs A."/>
            <person name="Gujja S."/>
            <person name="Heilman E.R."/>
            <person name="Heiman D."/>
            <person name="Hepburn T."/>
            <person name="Howarth C."/>
            <person name="Jen D."/>
            <person name="Larson L."/>
            <person name="Mehta T."/>
            <person name="Neiman D."/>
            <person name="Pearson M."/>
            <person name="Roberts A."/>
            <person name="Saif S."/>
            <person name="Shea T."/>
            <person name="Shenoy N."/>
            <person name="Sisk P."/>
            <person name="Stolte C."/>
            <person name="Sykes S."/>
            <person name="Walk T."/>
            <person name="White J."/>
            <person name="Yandava C."/>
            <person name="Haas B."/>
            <person name="Nusbaum C."/>
            <person name="Birren B."/>
        </authorList>
    </citation>
    <scope>NUCLEOTIDE SEQUENCE [LARGE SCALE GENOMIC DNA]</scope>
    <source>
        <strain evidence="4">ATCC 64411 / 73-15</strain>
    </source>
</reference>
<dbReference type="EMBL" id="GL876967">
    <property type="protein sequence ID" value="KLU84284.1"/>
    <property type="molecule type" value="Genomic_DNA"/>
</dbReference>
<sequence>MLADEVEMGRLLTDDIACIVYGVGYGAGWPVWHGCQADVQRYHHHHHHSHHRQRRQQQQQQPLPPGSASTSRPYPHPRPPLTPSPPQHRTNDGGGADGRHGPVRDLRQRREPPHASECSLSLVTTWTVAKWCRGECKREEEEARARPMAGSSSSSSGGACDCADDGQRQQRRQRPESTTMAPHSGNDSRPGMTIEKTGEVLHSGRVAKA</sequence>
<feature type="compositionally biased region" description="Basic and acidic residues" evidence="1">
    <location>
        <begin position="97"/>
        <end position="114"/>
    </location>
</feature>
<dbReference type="VEuPathDB" id="FungiDB:MAPG_03328"/>
<feature type="compositionally biased region" description="Low complexity" evidence="1">
    <location>
        <begin position="149"/>
        <end position="161"/>
    </location>
</feature>
<dbReference type="AlphaFoldDB" id="A0A0C4DTQ6"/>
<gene>
    <name evidence="2" type="ORF">MAPG_03328</name>
</gene>
<name>A0A0C4DTQ6_MAGP6</name>
<dbReference type="Proteomes" id="UP000011715">
    <property type="component" value="Unassembled WGS sequence"/>
</dbReference>
<evidence type="ECO:0000313" key="4">
    <source>
        <dbReference type="Proteomes" id="UP000011715"/>
    </source>
</evidence>
<reference evidence="2" key="3">
    <citation type="submission" date="2011-03" db="EMBL/GenBank/DDBJ databases">
        <title>Annotation of Magnaporthe poae ATCC 64411.</title>
        <authorList>
            <person name="Ma L.-J."/>
            <person name="Dead R."/>
            <person name="Young S.K."/>
            <person name="Zeng Q."/>
            <person name="Gargeya S."/>
            <person name="Fitzgerald M."/>
            <person name="Haas B."/>
            <person name="Abouelleil A."/>
            <person name="Alvarado L."/>
            <person name="Arachchi H.M."/>
            <person name="Berlin A."/>
            <person name="Brown A."/>
            <person name="Chapman S.B."/>
            <person name="Chen Z."/>
            <person name="Dunbar C."/>
            <person name="Freedman E."/>
            <person name="Gearin G."/>
            <person name="Gellesch M."/>
            <person name="Goldberg J."/>
            <person name="Griggs A."/>
            <person name="Gujja S."/>
            <person name="Heiman D."/>
            <person name="Howarth C."/>
            <person name="Larson L."/>
            <person name="Lui A."/>
            <person name="MacDonald P.J.P."/>
            <person name="Mehta T."/>
            <person name="Montmayeur A."/>
            <person name="Murphy C."/>
            <person name="Neiman D."/>
            <person name="Pearson M."/>
            <person name="Priest M."/>
            <person name="Roberts A."/>
            <person name="Saif S."/>
            <person name="Shea T."/>
            <person name="Shenoy N."/>
            <person name="Sisk P."/>
            <person name="Stolte C."/>
            <person name="Sykes S."/>
            <person name="Yandava C."/>
            <person name="Wortman J."/>
            <person name="Nusbaum C."/>
            <person name="Birren B."/>
        </authorList>
    </citation>
    <scope>NUCLEOTIDE SEQUENCE</scope>
    <source>
        <strain evidence="2">ATCC 64411</strain>
    </source>
</reference>
<organism evidence="3 4">
    <name type="scientific">Magnaporthiopsis poae (strain ATCC 64411 / 73-15)</name>
    <name type="common">Kentucky bluegrass fungus</name>
    <name type="synonym">Magnaporthe poae</name>
    <dbReference type="NCBI Taxonomy" id="644358"/>
    <lineage>
        <taxon>Eukaryota</taxon>
        <taxon>Fungi</taxon>
        <taxon>Dikarya</taxon>
        <taxon>Ascomycota</taxon>
        <taxon>Pezizomycotina</taxon>
        <taxon>Sordariomycetes</taxon>
        <taxon>Sordariomycetidae</taxon>
        <taxon>Magnaporthales</taxon>
        <taxon>Magnaporthaceae</taxon>
        <taxon>Magnaporthiopsis</taxon>
    </lineage>
</organism>
<evidence type="ECO:0000313" key="2">
    <source>
        <dbReference type="EMBL" id="KLU84284.1"/>
    </source>
</evidence>
<feature type="compositionally biased region" description="Pro residues" evidence="1">
    <location>
        <begin position="74"/>
        <end position="86"/>
    </location>
</feature>